<dbReference type="InterPro" id="IPR009297">
    <property type="entry name" value="DUF952"/>
</dbReference>
<dbReference type="PANTHER" id="PTHR34129:SF1">
    <property type="entry name" value="DUF952 DOMAIN-CONTAINING PROTEIN"/>
    <property type="match status" value="1"/>
</dbReference>
<accession>A0A8H7Y0E5</accession>
<dbReference type="PANTHER" id="PTHR34129">
    <property type="entry name" value="BLR1139 PROTEIN"/>
    <property type="match status" value="1"/>
</dbReference>
<dbReference type="AlphaFoldDB" id="A0A8H7Y0E5"/>
<protein>
    <recommendedName>
        <fullName evidence="2">DUF952 domain protein</fullName>
    </recommendedName>
</protein>
<name>A0A8H7Y0E5_PSICU</name>
<sequence>MVAPTYIYKIVPASTPPPDLLPEALPVSDLDKNDGFLHLSTALQIPGTLKRFFADEERVFILRIVYKDVESVVKWENSKGRTPGGVGEEDMYPHIYNGLRLGKNEIESIMEWVNQQGWESAINKATVEGWFVY</sequence>
<dbReference type="SUPFAM" id="SSF56399">
    <property type="entry name" value="ADP-ribosylation"/>
    <property type="match status" value="1"/>
</dbReference>
<evidence type="ECO:0000313" key="1">
    <source>
        <dbReference type="EMBL" id="KAG5168954.1"/>
    </source>
</evidence>
<dbReference type="EMBL" id="JAFIQS010000005">
    <property type="protein sequence ID" value="KAG5168954.1"/>
    <property type="molecule type" value="Genomic_DNA"/>
</dbReference>
<comment type="caution">
    <text evidence="1">The sequence shown here is derived from an EMBL/GenBank/DDBJ whole genome shotgun (WGS) entry which is preliminary data.</text>
</comment>
<organism evidence="1">
    <name type="scientific">Psilocybe cubensis</name>
    <name type="common">Psychedelic mushroom</name>
    <name type="synonym">Stropharia cubensis</name>
    <dbReference type="NCBI Taxonomy" id="181762"/>
    <lineage>
        <taxon>Eukaryota</taxon>
        <taxon>Fungi</taxon>
        <taxon>Dikarya</taxon>
        <taxon>Basidiomycota</taxon>
        <taxon>Agaricomycotina</taxon>
        <taxon>Agaricomycetes</taxon>
        <taxon>Agaricomycetidae</taxon>
        <taxon>Agaricales</taxon>
        <taxon>Agaricineae</taxon>
        <taxon>Strophariaceae</taxon>
        <taxon>Psilocybe</taxon>
    </lineage>
</organism>
<evidence type="ECO:0008006" key="2">
    <source>
        <dbReference type="Google" id="ProtNLM"/>
    </source>
</evidence>
<dbReference type="Gene3D" id="3.20.170.20">
    <property type="entry name" value="Protein of unknown function DUF952"/>
    <property type="match status" value="1"/>
</dbReference>
<reference evidence="1" key="1">
    <citation type="submission" date="2021-02" db="EMBL/GenBank/DDBJ databases">
        <title>Psilocybe cubensis genome.</title>
        <authorList>
            <person name="Mckernan K.J."/>
            <person name="Crawford S."/>
            <person name="Trippe A."/>
            <person name="Kane L.T."/>
            <person name="Mclaughlin S."/>
        </authorList>
    </citation>
    <scope>NUCLEOTIDE SEQUENCE [LARGE SCALE GENOMIC DNA]</scope>
    <source>
        <strain evidence="1">MGC-MH-2018</strain>
    </source>
</reference>
<dbReference type="OrthoDB" id="3335358at2759"/>
<dbReference type="Pfam" id="PF06108">
    <property type="entry name" value="DUF952"/>
    <property type="match status" value="1"/>
</dbReference>
<gene>
    <name evidence="1" type="ORF">JR316_005510</name>
</gene>
<proteinExistence type="predicted"/>